<dbReference type="Gene3D" id="3.30.930.10">
    <property type="entry name" value="Bira Bifunctional Protein, Domain 2"/>
    <property type="match status" value="1"/>
</dbReference>
<feature type="domain" description="BPL/LPL catalytic" evidence="1">
    <location>
        <begin position="15"/>
        <end position="117"/>
    </location>
</feature>
<dbReference type="InterPro" id="IPR004143">
    <property type="entry name" value="BPL_LPL_catalytic"/>
</dbReference>
<dbReference type="InterPro" id="IPR045864">
    <property type="entry name" value="aa-tRNA-synth_II/BPL/LPL"/>
</dbReference>
<protein>
    <recommendedName>
        <fullName evidence="1">BPL/LPL catalytic domain-containing protein</fullName>
    </recommendedName>
</protein>
<evidence type="ECO:0000259" key="1">
    <source>
        <dbReference type="Pfam" id="PF21948"/>
    </source>
</evidence>
<feature type="non-terminal residue" evidence="2">
    <location>
        <position position="1"/>
    </location>
</feature>
<dbReference type="EMBL" id="UINC01001261">
    <property type="protein sequence ID" value="SUZ75894.1"/>
    <property type="molecule type" value="Genomic_DNA"/>
</dbReference>
<proteinExistence type="predicted"/>
<accession>A0A381QAK8</accession>
<name>A0A381QAK8_9ZZZZ</name>
<gene>
    <name evidence="2" type="ORF">METZ01_LOCUS28748</name>
</gene>
<organism evidence="2">
    <name type="scientific">marine metagenome</name>
    <dbReference type="NCBI Taxonomy" id="408172"/>
    <lineage>
        <taxon>unclassified sequences</taxon>
        <taxon>metagenomes</taxon>
        <taxon>ecological metagenomes</taxon>
    </lineage>
</organism>
<sequence>VLGSRGPDPELFENTIRRQSGGGIVWLNPQESTWIDVTLPRDDPLWSDDLGRSFLWLGETIAAAFTELGLKADIHEGTLTGDGVWCFDNLGAGEVKLLDRKLVGISQRRTKRAARFQCVWYRHFVHPPKVPLRNSKGIGWADAGLSCATTLVLDTVVSKLRTR</sequence>
<dbReference type="AlphaFoldDB" id="A0A381QAK8"/>
<dbReference type="Pfam" id="PF21948">
    <property type="entry name" value="LplA-B_cat"/>
    <property type="match status" value="1"/>
</dbReference>
<reference evidence="2" key="1">
    <citation type="submission" date="2018-05" db="EMBL/GenBank/DDBJ databases">
        <authorList>
            <person name="Lanie J.A."/>
            <person name="Ng W.-L."/>
            <person name="Kazmierczak K.M."/>
            <person name="Andrzejewski T.M."/>
            <person name="Davidsen T.M."/>
            <person name="Wayne K.J."/>
            <person name="Tettelin H."/>
            <person name="Glass J.I."/>
            <person name="Rusch D."/>
            <person name="Podicherti R."/>
            <person name="Tsui H.-C.T."/>
            <person name="Winkler M.E."/>
        </authorList>
    </citation>
    <scope>NUCLEOTIDE SEQUENCE</scope>
</reference>
<dbReference type="SUPFAM" id="SSF55681">
    <property type="entry name" value="Class II aaRS and biotin synthetases"/>
    <property type="match status" value="1"/>
</dbReference>
<evidence type="ECO:0000313" key="2">
    <source>
        <dbReference type="EMBL" id="SUZ75894.1"/>
    </source>
</evidence>